<dbReference type="RefSeq" id="WP_380743276.1">
    <property type="nucleotide sequence ID" value="NZ_JBHTLI010000001.1"/>
</dbReference>
<dbReference type="SUPFAM" id="SSF49464">
    <property type="entry name" value="Carboxypeptidase regulatory domain-like"/>
    <property type="match status" value="1"/>
</dbReference>
<dbReference type="Gene3D" id="2.60.40.1120">
    <property type="entry name" value="Carboxypeptidase-like, regulatory domain"/>
    <property type="match status" value="1"/>
</dbReference>
<dbReference type="Proteomes" id="UP001597131">
    <property type="component" value="Unassembled WGS sequence"/>
</dbReference>
<evidence type="ECO:0000313" key="4">
    <source>
        <dbReference type="Proteomes" id="UP001597131"/>
    </source>
</evidence>
<evidence type="ECO:0000313" key="3">
    <source>
        <dbReference type="EMBL" id="MFD1094959.1"/>
    </source>
</evidence>
<sequence length="503" mass="58325">MHKIICLLIFLFVSKFGLFAQEISATVLDAESKKPIPFATVQYASNKGVITNDEGRFSILSKENDSISISCLGYESQTLVVKKIKNDSIYLKSSSIQLDDVFLSNKNLTGEEIIEKVLTRVDENYNFSLTHKKFFLRNSFFNFVNRFEMEVEESTMPELDQEFMNELKSKMPKYMDSYDEYLGNFYGNYETQKVQLLKAARLDNPVNEESLQAMNQRVEKILQEKVGEGTYLKVKSGIIGVKMDSEELNKEIEEGHQAEKIKEMTPEEKSKTEKEKRIKTQDRARDLVNGRFSKMFWMEDQELDIFEKSGKYEFAVEGFAQLDNSIVYIVSFQPKRKADYKGLIYVNTVDFGVHRLDFGNLRPLKKFSLFGVSTIDDIHRGKMIFSRDKSGKYDLKYFEEEKGSTVGVDRPLTFLVKEGKFLFKKKLEELDLEMNVNISSINKTQMVIYESSILEREKFESLKPSPEFEYEVFKKYNPDFWAGNNIIEPNAAIRSFTSMEAGK</sequence>
<dbReference type="InterPro" id="IPR008969">
    <property type="entry name" value="CarboxyPept-like_regulatory"/>
</dbReference>
<name>A0ABW3NQM2_9FLAO</name>
<proteinExistence type="predicted"/>
<dbReference type="EMBL" id="JBHTLI010000001">
    <property type="protein sequence ID" value="MFD1094959.1"/>
    <property type="molecule type" value="Genomic_DNA"/>
</dbReference>
<feature type="chain" id="PRO_5046793557" evidence="2">
    <location>
        <begin position="21"/>
        <end position="503"/>
    </location>
</feature>
<accession>A0ABW3NQM2</accession>
<dbReference type="Pfam" id="PF13715">
    <property type="entry name" value="CarbopepD_reg_2"/>
    <property type="match status" value="1"/>
</dbReference>
<evidence type="ECO:0000256" key="1">
    <source>
        <dbReference type="SAM" id="MobiDB-lite"/>
    </source>
</evidence>
<gene>
    <name evidence="3" type="ORF">ACFQ3Q_04290</name>
</gene>
<reference evidence="4" key="1">
    <citation type="journal article" date="2019" name="Int. J. Syst. Evol. Microbiol.">
        <title>The Global Catalogue of Microorganisms (GCM) 10K type strain sequencing project: providing services to taxonomists for standard genome sequencing and annotation.</title>
        <authorList>
            <consortium name="The Broad Institute Genomics Platform"/>
            <consortium name="The Broad Institute Genome Sequencing Center for Infectious Disease"/>
            <person name="Wu L."/>
            <person name="Ma J."/>
        </authorList>
    </citation>
    <scope>NUCLEOTIDE SEQUENCE [LARGE SCALE GENOMIC DNA]</scope>
    <source>
        <strain evidence="4">CCUG 64793</strain>
    </source>
</reference>
<feature type="region of interest" description="Disordered" evidence="1">
    <location>
        <begin position="253"/>
        <end position="279"/>
    </location>
</feature>
<protein>
    <submittedName>
        <fullName evidence="3">Carboxypeptidase-like regulatory domain-containing protein</fullName>
    </submittedName>
</protein>
<evidence type="ECO:0000256" key="2">
    <source>
        <dbReference type="SAM" id="SignalP"/>
    </source>
</evidence>
<organism evidence="3 4">
    <name type="scientific">Salegentibacter chungangensis</name>
    <dbReference type="NCBI Taxonomy" id="1335724"/>
    <lineage>
        <taxon>Bacteria</taxon>
        <taxon>Pseudomonadati</taxon>
        <taxon>Bacteroidota</taxon>
        <taxon>Flavobacteriia</taxon>
        <taxon>Flavobacteriales</taxon>
        <taxon>Flavobacteriaceae</taxon>
        <taxon>Salegentibacter</taxon>
    </lineage>
</organism>
<comment type="caution">
    <text evidence="3">The sequence shown here is derived from an EMBL/GenBank/DDBJ whole genome shotgun (WGS) entry which is preliminary data.</text>
</comment>
<keyword evidence="2" id="KW-0732">Signal</keyword>
<feature type="signal peptide" evidence="2">
    <location>
        <begin position="1"/>
        <end position="20"/>
    </location>
</feature>
<keyword evidence="4" id="KW-1185">Reference proteome</keyword>